<dbReference type="OrthoDB" id="1417722at2759"/>
<keyword evidence="1" id="KW-0812">Transmembrane</keyword>
<feature type="transmembrane region" description="Helical" evidence="1">
    <location>
        <begin position="9"/>
        <end position="27"/>
    </location>
</feature>
<comment type="caution">
    <text evidence="2">The sequence shown here is derived from an EMBL/GenBank/DDBJ whole genome shotgun (WGS) entry which is preliminary data.</text>
</comment>
<keyword evidence="3" id="KW-1185">Reference proteome</keyword>
<dbReference type="Proteomes" id="UP000257109">
    <property type="component" value="Unassembled WGS sequence"/>
</dbReference>
<keyword evidence="1" id="KW-1133">Transmembrane helix</keyword>
<evidence type="ECO:0000313" key="3">
    <source>
        <dbReference type="Proteomes" id="UP000257109"/>
    </source>
</evidence>
<dbReference type="AlphaFoldDB" id="A0A371G5S0"/>
<feature type="non-terminal residue" evidence="2">
    <location>
        <position position="1"/>
    </location>
</feature>
<keyword evidence="1" id="KW-0472">Membrane</keyword>
<organism evidence="2 3">
    <name type="scientific">Mucuna pruriens</name>
    <name type="common">Velvet bean</name>
    <name type="synonym">Dolichos pruriens</name>
    <dbReference type="NCBI Taxonomy" id="157652"/>
    <lineage>
        <taxon>Eukaryota</taxon>
        <taxon>Viridiplantae</taxon>
        <taxon>Streptophyta</taxon>
        <taxon>Embryophyta</taxon>
        <taxon>Tracheophyta</taxon>
        <taxon>Spermatophyta</taxon>
        <taxon>Magnoliopsida</taxon>
        <taxon>eudicotyledons</taxon>
        <taxon>Gunneridae</taxon>
        <taxon>Pentapetalae</taxon>
        <taxon>rosids</taxon>
        <taxon>fabids</taxon>
        <taxon>Fabales</taxon>
        <taxon>Fabaceae</taxon>
        <taxon>Papilionoideae</taxon>
        <taxon>50 kb inversion clade</taxon>
        <taxon>NPAAA clade</taxon>
        <taxon>indigoferoid/millettioid clade</taxon>
        <taxon>Phaseoleae</taxon>
        <taxon>Mucuna</taxon>
    </lineage>
</organism>
<accession>A0A371G5S0</accession>
<sequence length="82" mass="9154">MGGLKKSKIIAFTPLDVYLALGLLIVGENVNVNVKFEKDLKCHTRRLFKDKEVIGSFTNIVIIVHGGFFKLLDDLSSIGKYN</sequence>
<dbReference type="EMBL" id="QJKJ01006665">
    <property type="protein sequence ID" value="RDX85894.1"/>
    <property type="molecule type" value="Genomic_DNA"/>
</dbReference>
<evidence type="ECO:0000313" key="2">
    <source>
        <dbReference type="EMBL" id="RDX85894.1"/>
    </source>
</evidence>
<feature type="transmembrane region" description="Helical" evidence="1">
    <location>
        <begin position="53"/>
        <end position="72"/>
    </location>
</feature>
<evidence type="ECO:0000256" key="1">
    <source>
        <dbReference type="SAM" id="Phobius"/>
    </source>
</evidence>
<name>A0A371G5S0_MUCPR</name>
<protein>
    <submittedName>
        <fullName evidence="2">Uncharacterized protein</fullName>
    </submittedName>
</protein>
<proteinExistence type="predicted"/>
<reference evidence="2" key="1">
    <citation type="submission" date="2018-05" db="EMBL/GenBank/DDBJ databases">
        <title>Draft genome of Mucuna pruriens seed.</title>
        <authorList>
            <person name="Nnadi N.E."/>
            <person name="Vos R."/>
            <person name="Hasami M.H."/>
            <person name="Devisetty U.K."/>
            <person name="Aguiy J.C."/>
        </authorList>
    </citation>
    <scope>NUCLEOTIDE SEQUENCE [LARGE SCALE GENOMIC DNA]</scope>
    <source>
        <strain evidence="2">JCA_2017</strain>
    </source>
</reference>
<gene>
    <name evidence="2" type="ORF">CR513_32849</name>
</gene>